<dbReference type="CDD" id="cd09972">
    <property type="entry name" value="LOTUS_TDRD_OSKAR"/>
    <property type="match status" value="1"/>
</dbReference>
<dbReference type="PROSITE" id="PS51644">
    <property type="entry name" value="HTH_OST"/>
    <property type="match status" value="1"/>
</dbReference>
<feature type="compositionally biased region" description="Polar residues" evidence="1">
    <location>
        <begin position="199"/>
        <end position="208"/>
    </location>
</feature>
<dbReference type="EMBL" id="NEVH01013256">
    <property type="protein sequence ID" value="PNF29232.1"/>
    <property type="molecule type" value="Genomic_DNA"/>
</dbReference>
<name>A0A2J7QKW8_9NEOP</name>
<evidence type="ECO:0000259" key="2">
    <source>
        <dbReference type="PROSITE" id="PS51644"/>
    </source>
</evidence>
<dbReference type="Proteomes" id="UP000235965">
    <property type="component" value="Unassembled WGS sequence"/>
</dbReference>
<organism evidence="3 4">
    <name type="scientific">Cryptotermes secundus</name>
    <dbReference type="NCBI Taxonomy" id="105785"/>
    <lineage>
        <taxon>Eukaryota</taxon>
        <taxon>Metazoa</taxon>
        <taxon>Ecdysozoa</taxon>
        <taxon>Arthropoda</taxon>
        <taxon>Hexapoda</taxon>
        <taxon>Insecta</taxon>
        <taxon>Pterygota</taxon>
        <taxon>Neoptera</taxon>
        <taxon>Polyneoptera</taxon>
        <taxon>Dictyoptera</taxon>
        <taxon>Blattodea</taxon>
        <taxon>Blattoidea</taxon>
        <taxon>Termitoidae</taxon>
        <taxon>Kalotermitidae</taxon>
        <taxon>Cryptotermitinae</taxon>
        <taxon>Cryptotermes</taxon>
    </lineage>
</organism>
<dbReference type="InterPro" id="IPR025605">
    <property type="entry name" value="OST-HTH/LOTUS_dom"/>
</dbReference>
<accession>A0A2J7QKW8</accession>
<dbReference type="Gene3D" id="3.30.160.20">
    <property type="match status" value="1"/>
</dbReference>
<evidence type="ECO:0000256" key="1">
    <source>
        <dbReference type="SAM" id="MobiDB-lite"/>
    </source>
</evidence>
<keyword evidence="4" id="KW-1185">Reference proteome</keyword>
<feature type="region of interest" description="Disordered" evidence="1">
    <location>
        <begin position="161"/>
        <end position="209"/>
    </location>
</feature>
<dbReference type="Pfam" id="PF12872">
    <property type="entry name" value="OST-HTH"/>
    <property type="match status" value="1"/>
</dbReference>
<dbReference type="STRING" id="105785.A0A2J7QKW8"/>
<feature type="region of interest" description="Disordered" evidence="1">
    <location>
        <begin position="87"/>
        <end position="149"/>
    </location>
</feature>
<dbReference type="AlphaFoldDB" id="A0A2J7QKW8"/>
<evidence type="ECO:0000313" key="4">
    <source>
        <dbReference type="Proteomes" id="UP000235965"/>
    </source>
</evidence>
<evidence type="ECO:0000313" key="3">
    <source>
        <dbReference type="EMBL" id="PNF29232.1"/>
    </source>
</evidence>
<dbReference type="InterPro" id="IPR041966">
    <property type="entry name" value="LOTUS-like"/>
</dbReference>
<feature type="domain" description="HTH OST-type" evidence="2">
    <location>
        <begin position="5"/>
        <end position="77"/>
    </location>
</feature>
<comment type="caution">
    <text evidence="3">The sequence shown here is derived from an EMBL/GenBank/DDBJ whole genome shotgun (WGS) entry which is preliminary data.</text>
</comment>
<reference evidence="3 4" key="1">
    <citation type="submission" date="2017-12" db="EMBL/GenBank/DDBJ databases">
        <title>Hemimetabolous genomes reveal molecular basis of termite eusociality.</title>
        <authorList>
            <person name="Harrison M.C."/>
            <person name="Jongepier E."/>
            <person name="Robertson H.M."/>
            <person name="Arning N."/>
            <person name="Bitard-Feildel T."/>
            <person name="Chao H."/>
            <person name="Childers C.P."/>
            <person name="Dinh H."/>
            <person name="Doddapaneni H."/>
            <person name="Dugan S."/>
            <person name="Gowin J."/>
            <person name="Greiner C."/>
            <person name="Han Y."/>
            <person name="Hu H."/>
            <person name="Hughes D.S.T."/>
            <person name="Huylmans A.-K."/>
            <person name="Kemena C."/>
            <person name="Kremer L.P.M."/>
            <person name="Lee S.L."/>
            <person name="Lopez-Ezquerra A."/>
            <person name="Mallet L."/>
            <person name="Monroy-Kuhn J.M."/>
            <person name="Moser A."/>
            <person name="Murali S.C."/>
            <person name="Muzny D.M."/>
            <person name="Otani S."/>
            <person name="Piulachs M.-D."/>
            <person name="Poelchau M."/>
            <person name="Qu J."/>
            <person name="Schaub F."/>
            <person name="Wada-Katsumata A."/>
            <person name="Worley K.C."/>
            <person name="Xie Q."/>
            <person name="Ylla G."/>
            <person name="Poulsen M."/>
            <person name="Gibbs R.A."/>
            <person name="Schal C."/>
            <person name="Richards S."/>
            <person name="Belles X."/>
            <person name="Korb J."/>
            <person name="Bornberg-Bauer E."/>
        </authorList>
    </citation>
    <scope>NUCLEOTIDE SEQUENCE [LARGE SCALE GENOMIC DNA]</scope>
    <source>
        <tissue evidence="3">Whole body</tissue>
    </source>
</reference>
<protein>
    <recommendedName>
        <fullName evidence="2">HTH OST-type domain-containing protein</fullName>
    </recommendedName>
</protein>
<dbReference type="SUPFAM" id="SSF54768">
    <property type="entry name" value="dsRNA-binding domain-like"/>
    <property type="match status" value="1"/>
</dbReference>
<feature type="compositionally biased region" description="Basic and acidic residues" evidence="1">
    <location>
        <begin position="185"/>
        <end position="195"/>
    </location>
</feature>
<sequence length="552" mass="60828">MAEIDRDEVVSMLRACLISSKYGIPLSNLNRDYELLAGTKIPYQELGYETLEQFLNSLPDITVKLGRGGEMILNAIPNKNTEHISTLISKQKSPSRKSKSTRKYVPSHHAAASLRRPPPSPVKTSRHTPTADSHMPLSITVNNQPDNEKCFAEPSRLVSFASVPSKPLPPSAQPAPSSSGGIGGEHSRRTFEKPPRFLRTSQGGNITTKELAPELVASVTCPVTSSSRAQERLSRAVSTAEKVVKSNNFKMNLSGTETVTSKAANNAHKAASRGGPTITSPLTPLQARLNASRWKHTQEQETLSLEEQLTAVSHGGTENSVWQLQQYAMSKGMSIPTYKILERKSYGKVYYYSVVKVDDFSFSSCPDEQLSPLEAMNIAAKRALEEIDVRSKGIGGNVTENKNIIILRISNIVSGHRHGIWSTQIPIDYYQLYNETLPVDWLEIMESCPLVNFEQVVGNRTIITPKHPALPADCTSPIIEVPAFAMETSLSSAEPVVPEPITLPDHDEWDMFITCGNSTDEIWGRLIGEEYSVRFCYWFTIGVNGASCVRGK</sequence>
<proteinExistence type="predicted"/>
<dbReference type="Gene3D" id="3.30.420.610">
    <property type="entry name" value="LOTUS domain-like"/>
    <property type="match status" value="2"/>
</dbReference>
<dbReference type="InParanoid" id="A0A2J7QKW8"/>
<feature type="compositionally biased region" description="Basic residues" evidence="1">
    <location>
        <begin position="93"/>
        <end position="106"/>
    </location>
</feature>
<dbReference type="OrthoDB" id="10034606at2759"/>
<dbReference type="CDD" id="cd00048">
    <property type="entry name" value="DSRM_SF"/>
    <property type="match status" value="1"/>
</dbReference>
<gene>
    <name evidence="3" type="ORF">B7P43_G10776</name>
</gene>